<dbReference type="SUPFAM" id="SSF53613">
    <property type="entry name" value="Ribokinase-like"/>
    <property type="match status" value="1"/>
</dbReference>
<dbReference type="InterPro" id="IPR002173">
    <property type="entry name" value="Carboh/pur_kinase_PfkB_CS"/>
</dbReference>
<evidence type="ECO:0000313" key="4">
    <source>
        <dbReference type="EMBL" id="HEF65976.1"/>
    </source>
</evidence>
<dbReference type="PANTHER" id="PTHR10584:SF167">
    <property type="entry name" value="PFKB DOMAIN PROTEIN"/>
    <property type="match status" value="1"/>
</dbReference>
<dbReference type="PANTHER" id="PTHR10584">
    <property type="entry name" value="SUGAR KINASE"/>
    <property type="match status" value="1"/>
</dbReference>
<dbReference type="InterPro" id="IPR011611">
    <property type="entry name" value="PfkB_dom"/>
</dbReference>
<name>A0A7C1X1F6_THERO</name>
<keyword evidence="2 4" id="KW-0418">Kinase</keyword>
<keyword evidence="1" id="KW-0808">Transferase</keyword>
<dbReference type="Pfam" id="PF00294">
    <property type="entry name" value="PfkB"/>
    <property type="match status" value="1"/>
</dbReference>
<comment type="caution">
    <text evidence="4">The sequence shown here is derived from an EMBL/GenBank/DDBJ whole genome shotgun (WGS) entry which is preliminary data.</text>
</comment>
<protein>
    <submittedName>
        <fullName evidence="4">Carbohydrate kinase family protein</fullName>
    </submittedName>
</protein>
<gene>
    <name evidence="4" type="ORF">ENP47_10315</name>
</gene>
<evidence type="ECO:0000256" key="2">
    <source>
        <dbReference type="ARBA" id="ARBA00022777"/>
    </source>
</evidence>
<dbReference type="PROSITE" id="PS00584">
    <property type="entry name" value="PFKB_KINASES_2"/>
    <property type="match status" value="1"/>
</dbReference>
<dbReference type="AlphaFoldDB" id="A0A7C1X1F6"/>
<dbReference type="PROSITE" id="PS00583">
    <property type="entry name" value="PFKB_KINASES_1"/>
    <property type="match status" value="1"/>
</dbReference>
<dbReference type="GO" id="GO:0016301">
    <property type="term" value="F:kinase activity"/>
    <property type="evidence" value="ECO:0007669"/>
    <property type="project" value="UniProtKB-KW"/>
</dbReference>
<evidence type="ECO:0000256" key="1">
    <source>
        <dbReference type="ARBA" id="ARBA00022679"/>
    </source>
</evidence>
<reference evidence="4" key="1">
    <citation type="journal article" date="2020" name="mSystems">
        <title>Genome- and Community-Level Interaction Insights into Carbon Utilization and Element Cycling Functions of Hydrothermarchaeota in Hydrothermal Sediment.</title>
        <authorList>
            <person name="Zhou Z."/>
            <person name="Liu Y."/>
            <person name="Xu W."/>
            <person name="Pan J."/>
            <person name="Luo Z.H."/>
            <person name="Li M."/>
        </authorList>
    </citation>
    <scope>NUCLEOTIDE SEQUENCE [LARGE SCALE GENOMIC DNA]</scope>
    <source>
        <strain evidence="4">SpSt-222</strain>
    </source>
</reference>
<accession>A0A7C1X1F6</accession>
<dbReference type="InterPro" id="IPR029056">
    <property type="entry name" value="Ribokinase-like"/>
</dbReference>
<proteinExistence type="predicted"/>
<sequence>MRNGTANRPQPAVAVLGPTSWDQFLVLDRHLQEGIGATVTARFEAGGGTAANIAVALARLGVPTLFVTTVGDDALGRQLLSELQHEGLDVHLVPPSAGAMTDRCTILVTPGPERTILEFPGARLRMGNPLPLDRIFGAPLVVIDVDDAELRQFLVDLPAHIAPRVRLIGTLTHLAELPPERSLRLALQHDVLVGNEAELRAILGLDELDTTLERLQETMPLGATRLAAISRGRHGSVLVTTREIVRVPAFEVAAVDSTGAGDAFTAGVVYGLLLRMPLPEIGRFANAMGALATRAVGARAALPTRDEITAFLREARSCA</sequence>
<dbReference type="Gene3D" id="3.40.1190.20">
    <property type="match status" value="1"/>
</dbReference>
<evidence type="ECO:0000259" key="3">
    <source>
        <dbReference type="Pfam" id="PF00294"/>
    </source>
</evidence>
<organism evidence="4">
    <name type="scientific">Thermomicrobium roseum</name>
    <dbReference type="NCBI Taxonomy" id="500"/>
    <lineage>
        <taxon>Bacteria</taxon>
        <taxon>Pseudomonadati</taxon>
        <taxon>Thermomicrobiota</taxon>
        <taxon>Thermomicrobia</taxon>
        <taxon>Thermomicrobiales</taxon>
        <taxon>Thermomicrobiaceae</taxon>
        <taxon>Thermomicrobium</taxon>
    </lineage>
</organism>
<feature type="domain" description="Carbohydrate kinase PfkB" evidence="3">
    <location>
        <begin position="14"/>
        <end position="305"/>
    </location>
</feature>
<dbReference type="EMBL" id="DSJL01000011">
    <property type="protein sequence ID" value="HEF65976.1"/>
    <property type="molecule type" value="Genomic_DNA"/>
</dbReference>